<accession>A0A1F4S8D6</accession>
<proteinExistence type="predicted"/>
<organism evidence="1 2">
    <name type="scientific">candidate division WOR-1 bacterium RIFOXYB2_FULL_36_35</name>
    <dbReference type="NCBI Taxonomy" id="1802578"/>
    <lineage>
        <taxon>Bacteria</taxon>
        <taxon>Bacillati</taxon>
        <taxon>Saganbacteria</taxon>
    </lineage>
</organism>
<dbReference type="EMBL" id="MEUA01000005">
    <property type="protein sequence ID" value="OGC16661.1"/>
    <property type="molecule type" value="Genomic_DNA"/>
</dbReference>
<comment type="caution">
    <text evidence="1">The sequence shown here is derived from an EMBL/GenBank/DDBJ whole genome shotgun (WGS) entry which is preliminary data.</text>
</comment>
<name>A0A1F4S8D6_UNCSA</name>
<protein>
    <recommendedName>
        <fullName evidence="3">Transferase</fullName>
    </recommendedName>
</protein>
<sequence>MNSEEKKFLATTAIEEFWDTSKPIVFLGERCRLYRRRSFWEPLKGVVLPSPWEDKERLYAAFKYVDDFYECMLPILADKLNTIHGVNFGKKYWRILIGPWLFHYVHVLYDRYLSLKGALNKYPNLVTIGLSEESFVIPQDYNEFIKLISDDSYNLQLYTKILDLLGEKSQKKSYKVTQKYIESEKEDKRSFKSYLYQFIKKFFHEFFVNKKTLLIFNPYFTSDFGKKILEKERENVRLLVDKKVDCKSILIDLEMRKKLKTFDCNLEGFEPIFNGMLPFDLPLIYLEGYPKLKKEVEKDYPVNPKAIFSANAWYSNEYFKQLAAISSEKETILIGTQHGGIYGIHNYMAVEKHELAITDQYYSWGWEQLDCAAKVIPFFANKMAGVKEMSANNKKEDILFMVTSMPRYFFRFQYFNSDAFINYINEQFSFVDMLDSNRKHNLRVRLYFIDFDWGCSDRLKDMFPEIILEDMTVPFLERINNCRLVVLDHLFTSFMEVMALNKPVISFAKTYQLKSEARVIFDELRNVGILYDSPKDAAMAINSIYIDVETWWNDSKRQAARKKFCNYFARVSSESDEKWIEEFERLIKN</sequence>
<reference evidence="1 2" key="1">
    <citation type="journal article" date="2016" name="Nat. Commun.">
        <title>Thousands of microbial genomes shed light on interconnected biogeochemical processes in an aquifer system.</title>
        <authorList>
            <person name="Anantharaman K."/>
            <person name="Brown C.T."/>
            <person name="Hug L.A."/>
            <person name="Sharon I."/>
            <person name="Castelle C.J."/>
            <person name="Probst A.J."/>
            <person name="Thomas B.C."/>
            <person name="Singh A."/>
            <person name="Wilkins M.J."/>
            <person name="Karaoz U."/>
            <person name="Brodie E.L."/>
            <person name="Williams K.H."/>
            <person name="Hubbard S.S."/>
            <person name="Banfield J.F."/>
        </authorList>
    </citation>
    <scope>NUCLEOTIDE SEQUENCE [LARGE SCALE GENOMIC DNA]</scope>
</reference>
<dbReference type="NCBIfam" id="TIGR04331">
    <property type="entry name" value="o_ant_LIC12162"/>
    <property type="match status" value="1"/>
</dbReference>
<dbReference type="InterPro" id="IPR027603">
    <property type="entry name" value="LIC12162"/>
</dbReference>
<gene>
    <name evidence="1" type="ORF">A2290_03560</name>
</gene>
<evidence type="ECO:0008006" key="3">
    <source>
        <dbReference type="Google" id="ProtNLM"/>
    </source>
</evidence>
<dbReference type="Proteomes" id="UP000177905">
    <property type="component" value="Unassembled WGS sequence"/>
</dbReference>
<evidence type="ECO:0000313" key="1">
    <source>
        <dbReference type="EMBL" id="OGC16661.1"/>
    </source>
</evidence>
<dbReference type="AlphaFoldDB" id="A0A1F4S8D6"/>
<evidence type="ECO:0000313" key="2">
    <source>
        <dbReference type="Proteomes" id="UP000177905"/>
    </source>
</evidence>